<evidence type="ECO:0000256" key="1">
    <source>
        <dbReference type="SAM" id="Phobius"/>
    </source>
</evidence>
<dbReference type="Proteomes" id="UP001595824">
    <property type="component" value="Unassembled WGS sequence"/>
</dbReference>
<keyword evidence="3" id="KW-1185">Reference proteome</keyword>
<reference evidence="3" key="1">
    <citation type="journal article" date="2019" name="Int. J. Syst. Evol. Microbiol.">
        <title>The Global Catalogue of Microorganisms (GCM) 10K type strain sequencing project: providing services to taxonomists for standard genome sequencing and annotation.</title>
        <authorList>
            <consortium name="The Broad Institute Genomics Platform"/>
            <consortium name="The Broad Institute Genome Sequencing Center for Infectious Disease"/>
            <person name="Wu L."/>
            <person name="Ma J."/>
        </authorList>
    </citation>
    <scope>NUCLEOTIDE SEQUENCE [LARGE SCALE GENOMIC DNA]</scope>
    <source>
        <strain evidence="3">PCU 347</strain>
    </source>
</reference>
<keyword evidence="1" id="KW-1133">Transmembrane helix</keyword>
<gene>
    <name evidence="2" type="ORF">ACFPC0_02205</name>
</gene>
<name>A0ABV8T6Q7_9ACTN</name>
<evidence type="ECO:0000313" key="2">
    <source>
        <dbReference type="EMBL" id="MFC4326665.1"/>
    </source>
</evidence>
<sequence>MLLHEFRPGRLVAGVSVLGAAVVCAGDAGGLWRAPWFVAIPAVVGGLCLGGVVGMIDGTVRRRRRSRGAERPRTDPA</sequence>
<feature type="transmembrane region" description="Helical" evidence="1">
    <location>
        <begin position="36"/>
        <end position="56"/>
    </location>
</feature>
<organism evidence="2 3">
    <name type="scientific">Streptomyces andamanensis</name>
    <dbReference type="NCBI Taxonomy" id="1565035"/>
    <lineage>
        <taxon>Bacteria</taxon>
        <taxon>Bacillati</taxon>
        <taxon>Actinomycetota</taxon>
        <taxon>Actinomycetes</taxon>
        <taxon>Kitasatosporales</taxon>
        <taxon>Streptomycetaceae</taxon>
        <taxon>Streptomyces</taxon>
    </lineage>
</organism>
<keyword evidence="1" id="KW-0472">Membrane</keyword>
<keyword evidence="1" id="KW-0812">Transmembrane</keyword>
<dbReference type="RefSeq" id="WP_381736678.1">
    <property type="nucleotide sequence ID" value="NZ_JBHSDP010000004.1"/>
</dbReference>
<comment type="caution">
    <text evidence="2">The sequence shown here is derived from an EMBL/GenBank/DDBJ whole genome shotgun (WGS) entry which is preliminary data.</text>
</comment>
<accession>A0ABV8T6Q7</accession>
<dbReference type="EMBL" id="JBHSDP010000004">
    <property type="protein sequence ID" value="MFC4326665.1"/>
    <property type="molecule type" value="Genomic_DNA"/>
</dbReference>
<protein>
    <submittedName>
        <fullName evidence="2">Uncharacterized protein</fullName>
    </submittedName>
</protein>
<evidence type="ECO:0000313" key="3">
    <source>
        <dbReference type="Proteomes" id="UP001595824"/>
    </source>
</evidence>
<proteinExistence type="predicted"/>